<keyword evidence="1" id="KW-0677">Repeat</keyword>
<dbReference type="GO" id="GO:0055087">
    <property type="term" value="C:Ski complex"/>
    <property type="evidence" value="ECO:0007669"/>
    <property type="project" value="InterPro"/>
</dbReference>
<dbReference type="WBParaSite" id="PDA_v2.g14732.t1">
    <property type="protein sequence ID" value="PDA_v2.g14732.t1"/>
    <property type="gene ID" value="PDA_v2.g14732"/>
</dbReference>
<protein>
    <submittedName>
        <fullName evidence="4">Uncharacterized protein</fullName>
    </submittedName>
</protein>
<proteinExistence type="predicted"/>
<dbReference type="InterPro" id="IPR011990">
    <property type="entry name" value="TPR-like_helical_dom_sf"/>
</dbReference>
<organism evidence="3 4">
    <name type="scientific">Panagrolaimus davidi</name>
    <dbReference type="NCBI Taxonomy" id="227884"/>
    <lineage>
        <taxon>Eukaryota</taxon>
        <taxon>Metazoa</taxon>
        <taxon>Ecdysozoa</taxon>
        <taxon>Nematoda</taxon>
        <taxon>Chromadorea</taxon>
        <taxon>Rhabditida</taxon>
        <taxon>Tylenchina</taxon>
        <taxon>Panagrolaimomorpha</taxon>
        <taxon>Panagrolaimoidea</taxon>
        <taxon>Panagrolaimidae</taxon>
        <taxon>Panagrolaimus</taxon>
    </lineage>
</organism>
<accession>A0A914PGK3</accession>
<sequence length="546" mass="62635">MIRLGLINEFRQLDDYSEAIKNARTAFLVVKDELSQKHHLYGTLLFLNESEFDQFAFEHAIRFGCVDPNIMKNVYEKIVYQLIKNGQLSSPFANAVEVPDFIPQKKSTTEWLTHLFSNEVANAYDCLKKLSPDDYRTWPLSGLYTFFATRQCAMLIKLYRSTVFPDGNIFKILELEAVFENYVDEAELKLILRLTENSAVKDEKKAVEIKLRNKILLDEILNAEVAIILNLISVEQNVGALNEAGVRLLAYATENDSQKLAILLPALKSDIRSILYLNLGLTFCIGEGNLRHALHCFLRSLQLNKNNPPALSLIGLLCLKKLNIENATQAFNTAHILEPLQVEHWCGRAMLSQLQNDSNTYFLLFWAAESASSPSTSNHGLERLYKIYHGELSDAVVATGFKPVILIKFLLGSLANDSWEIFWKFYREKLYPLLVAFVHALEMDSNWSNGIISTLRTNRPLHKFLEVFPVEISEHHFDPKSRRKEDDTFVLYDPSVEPLYEVLSFIKAEYDSETSEIQKEKEFLPIYQPSGQYEFENGEYEPQSEV</sequence>
<evidence type="ECO:0000313" key="3">
    <source>
        <dbReference type="Proteomes" id="UP000887578"/>
    </source>
</evidence>
<dbReference type="AlphaFoldDB" id="A0A914PGK3"/>
<evidence type="ECO:0000313" key="4">
    <source>
        <dbReference type="WBParaSite" id="PDA_v2.g14732.t1"/>
    </source>
</evidence>
<dbReference type="InterPro" id="IPR039226">
    <property type="entry name" value="Ski3/TTC37"/>
</dbReference>
<reference evidence="4" key="1">
    <citation type="submission" date="2022-11" db="UniProtKB">
        <authorList>
            <consortium name="WormBaseParasite"/>
        </authorList>
    </citation>
    <scope>IDENTIFICATION</scope>
</reference>
<dbReference type="PANTHER" id="PTHR15704">
    <property type="entry name" value="SUPERKILLER 3 PROTEIN-RELATED"/>
    <property type="match status" value="1"/>
</dbReference>
<evidence type="ECO:0000256" key="1">
    <source>
        <dbReference type="ARBA" id="ARBA00022737"/>
    </source>
</evidence>
<dbReference type="GO" id="GO:0006401">
    <property type="term" value="P:RNA catabolic process"/>
    <property type="evidence" value="ECO:0007669"/>
    <property type="project" value="InterPro"/>
</dbReference>
<keyword evidence="2" id="KW-0802">TPR repeat</keyword>
<evidence type="ECO:0000256" key="2">
    <source>
        <dbReference type="ARBA" id="ARBA00022803"/>
    </source>
</evidence>
<dbReference type="Gene3D" id="1.25.40.1040">
    <property type="match status" value="1"/>
</dbReference>
<keyword evidence="3" id="KW-1185">Reference proteome</keyword>
<dbReference type="Proteomes" id="UP000887578">
    <property type="component" value="Unplaced"/>
</dbReference>
<dbReference type="PANTHER" id="PTHR15704:SF7">
    <property type="entry name" value="SUPERKILLER COMPLEX PROTEIN 3"/>
    <property type="match status" value="1"/>
</dbReference>
<name>A0A914PGK3_9BILA</name>
<dbReference type="SUPFAM" id="SSF48452">
    <property type="entry name" value="TPR-like"/>
    <property type="match status" value="1"/>
</dbReference>